<dbReference type="PANTHER" id="PTHR46386:SF1">
    <property type="entry name" value="NUCLEAR BODY PROTEIN SP140-LIKE PROTEIN"/>
    <property type="match status" value="1"/>
</dbReference>
<dbReference type="InParanoid" id="A0A1S3FII4"/>
<dbReference type="InterPro" id="IPR000770">
    <property type="entry name" value="SAND_dom"/>
</dbReference>
<protein>
    <submittedName>
        <fullName evidence="6">Nuclear autoantigen Sp-100-like</fullName>
    </submittedName>
</protein>
<dbReference type="SMART" id="SM00258">
    <property type="entry name" value="SAND"/>
    <property type="match status" value="1"/>
</dbReference>
<dbReference type="AlphaFoldDB" id="A0A1S3FII4"/>
<reference evidence="6" key="1">
    <citation type="submission" date="2025-08" db="UniProtKB">
        <authorList>
            <consortium name="RefSeq"/>
        </authorList>
    </citation>
    <scope>IDENTIFICATION</scope>
    <source>
        <tissue evidence="6">Kidney</tissue>
    </source>
</reference>
<evidence type="ECO:0000313" key="5">
    <source>
        <dbReference type="Proteomes" id="UP000081671"/>
    </source>
</evidence>
<dbReference type="InterPro" id="IPR004865">
    <property type="entry name" value="HSR_dom"/>
</dbReference>
<gene>
    <name evidence="6" type="primary">LOC105988876</name>
</gene>
<sequence>MCHNDSIIWGRISGCCFWVHWQITVTKKEIKDILFKHYKKFKVEISKAIIKPFPFLEGLRDREHITNEMYEDCQDSFRNLTPLHKVVYKVLLEMEKAFDMEVLDALFSQVNMQEYPELTLIHQSFVYAIQKSLNIQEGDGEEADERSNRHLRMEQGFGENSFIRSLIWSSDHLSSYGSILLENELTEGHHTQQTDGRQANGTHDHNDESGCQEAIKQQTQESTPAESQEQEAAYVDPWDASLQPPSPLACIEERVRLPSHETQMSSCSVLLVDIKKENPFNYWSAEQPAGTRTRHDQASDIIEISSDDSKGSNDEDEPAETLPRSQPAINNHSLLGLHEKIEEQEATCSQPQLAPESIDFRKSVTFQKRLGQHVRGHDWNSSESSEEDLPPVSWLSAPRKEPGETNSMDIGKASTWRKHKRKRHAMDGGNTSTLAKDRGEKKKVRKQRRQVKQAQPGRKETNVKRQRKSRKRGPRIPREENVDFFSPELAVTCGDAKGILHMKKFKQSVLVRSIQSEDGRWFTPREFEIKGKFEASKNWRLSVRCHGWPLKELIKKGILPDPPRKKQNTWSHNQTLIDSYLTKQVGVKYPSKGERWSL</sequence>
<keyword evidence="5" id="KW-1185">Reference proteome</keyword>
<organism evidence="5 6">
    <name type="scientific">Dipodomys ordii</name>
    <name type="common">Ord's kangaroo rat</name>
    <dbReference type="NCBI Taxonomy" id="10020"/>
    <lineage>
        <taxon>Eukaryota</taxon>
        <taxon>Metazoa</taxon>
        <taxon>Chordata</taxon>
        <taxon>Craniata</taxon>
        <taxon>Vertebrata</taxon>
        <taxon>Euteleostomi</taxon>
        <taxon>Mammalia</taxon>
        <taxon>Eutheria</taxon>
        <taxon>Euarchontoglires</taxon>
        <taxon>Glires</taxon>
        <taxon>Rodentia</taxon>
        <taxon>Castorimorpha</taxon>
        <taxon>Heteromyidae</taxon>
        <taxon>Dipodomyinae</taxon>
        <taxon>Dipodomys</taxon>
    </lineage>
</organism>
<accession>A0A1S3FII4</accession>
<dbReference type="RefSeq" id="XP_012876125.1">
    <property type="nucleotide sequence ID" value="XM_013020671.1"/>
</dbReference>
<dbReference type="Proteomes" id="UP000081671">
    <property type="component" value="Unplaced"/>
</dbReference>
<dbReference type="GeneID" id="105988876"/>
<dbReference type="PROSITE" id="PS50864">
    <property type="entry name" value="SAND"/>
    <property type="match status" value="1"/>
</dbReference>
<dbReference type="Gene3D" id="3.10.390.10">
    <property type="entry name" value="SAND domain-like"/>
    <property type="match status" value="1"/>
</dbReference>
<dbReference type="SUPFAM" id="SSF63763">
    <property type="entry name" value="SAND domain-like"/>
    <property type="match status" value="1"/>
</dbReference>
<dbReference type="Pfam" id="PF01342">
    <property type="entry name" value="SAND"/>
    <property type="match status" value="1"/>
</dbReference>
<dbReference type="GO" id="GO:0005634">
    <property type="term" value="C:nucleus"/>
    <property type="evidence" value="ECO:0007669"/>
    <property type="project" value="InterPro"/>
</dbReference>
<feature type="region of interest" description="Disordered" evidence="2">
    <location>
        <begin position="188"/>
        <end position="233"/>
    </location>
</feature>
<evidence type="ECO:0000259" key="3">
    <source>
        <dbReference type="PROSITE" id="PS50864"/>
    </source>
</evidence>
<dbReference type="GO" id="GO:0000981">
    <property type="term" value="F:DNA-binding transcription factor activity, RNA polymerase II-specific"/>
    <property type="evidence" value="ECO:0007669"/>
    <property type="project" value="TreeGrafter"/>
</dbReference>
<evidence type="ECO:0000256" key="2">
    <source>
        <dbReference type="SAM" id="MobiDB-lite"/>
    </source>
</evidence>
<feature type="compositionally biased region" description="Basic residues" evidence="2">
    <location>
        <begin position="464"/>
        <end position="475"/>
    </location>
</feature>
<evidence type="ECO:0000313" key="6">
    <source>
        <dbReference type="RefSeq" id="XP_012876125.1"/>
    </source>
</evidence>
<dbReference type="GO" id="GO:0003677">
    <property type="term" value="F:DNA binding"/>
    <property type="evidence" value="ECO:0007669"/>
    <property type="project" value="InterPro"/>
</dbReference>
<dbReference type="KEGG" id="dord:105988876"/>
<feature type="region of interest" description="Disordered" evidence="2">
    <location>
        <begin position="303"/>
        <end position="330"/>
    </location>
</feature>
<dbReference type="FunCoup" id="A0A1S3FII4">
    <property type="interactions" value="49"/>
</dbReference>
<keyword evidence="1" id="KW-0597">Phosphoprotein</keyword>
<dbReference type="InterPro" id="IPR043563">
    <property type="entry name" value="Sp110/Sp140/Sp140L-like"/>
</dbReference>
<feature type="domain" description="HSR" evidence="4">
    <location>
        <begin position="14"/>
        <end position="130"/>
    </location>
</feature>
<evidence type="ECO:0000256" key="1">
    <source>
        <dbReference type="ARBA" id="ARBA00022553"/>
    </source>
</evidence>
<dbReference type="InterPro" id="IPR010919">
    <property type="entry name" value="SAND-like_dom_sf"/>
</dbReference>
<feature type="compositionally biased region" description="Basic residues" evidence="2">
    <location>
        <begin position="415"/>
        <end position="424"/>
    </location>
</feature>
<dbReference type="PROSITE" id="PS51414">
    <property type="entry name" value="HSR"/>
    <property type="match status" value="1"/>
</dbReference>
<dbReference type="OrthoDB" id="1870062at2759"/>
<name>A0A1S3FII4_DIPOR</name>
<proteinExistence type="predicted"/>
<dbReference type="STRING" id="10020.ENSDORP00000026943"/>
<evidence type="ECO:0000259" key="4">
    <source>
        <dbReference type="PROSITE" id="PS51414"/>
    </source>
</evidence>
<feature type="compositionally biased region" description="Basic residues" evidence="2">
    <location>
        <begin position="441"/>
        <end position="451"/>
    </location>
</feature>
<feature type="region of interest" description="Disordered" evidence="2">
    <location>
        <begin position="373"/>
        <end position="479"/>
    </location>
</feature>
<dbReference type="Pfam" id="PF03172">
    <property type="entry name" value="HSR"/>
    <property type="match status" value="1"/>
</dbReference>
<feature type="domain" description="SAND" evidence="3">
    <location>
        <begin position="479"/>
        <end position="560"/>
    </location>
</feature>
<feature type="compositionally biased region" description="Polar residues" evidence="2">
    <location>
        <begin position="215"/>
        <end position="227"/>
    </location>
</feature>
<dbReference type="PANTHER" id="PTHR46386">
    <property type="entry name" value="NUCLEAR BODY PROTEIN SP140"/>
    <property type="match status" value="1"/>
</dbReference>